<keyword evidence="2" id="KW-1185">Reference proteome</keyword>
<dbReference type="Gene3D" id="3.40.30.10">
    <property type="entry name" value="Glutaredoxin"/>
    <property type="match status" value="1"/>
</dbReference>
<protein>
    <submittedName>
        <fullName evidence="1">Bacillithiol system protein YtxJ</fullName>
    </submittedName>
</protein>
<dbReference type="EMBL" id="JBEPSB010000009">
    <property type="protein sequence ID" value="MET4561201.1"/>
    <property type="molecule type" value="Genomic_DNA"/>
</dbReference>
<dbReference type="Proteomes" id="UP001549363">
    <property type="component" value="Unassembled WGS sequence"/>
</dbReference>
<dbReference type="RefSeq" id="WP_054767946.1">
    <property type="nucleotide sequence ID" value="NZ_CP073713.1"/>
</dbReference>
<sequence>MQRIKTNEDWGKILKQSKEQPILLLKFSMTCISSISALKEFKALNTDLPKYLVIVQLERDVSNFIENDLGVKHESPQFLILLNEKGIWQATHYKIKRTLLTEAIHTYVK</sequence>
<comment type="caution">
    <text evidence="1">The sequence shown here is derived from an EMBL/GenBank/DDBJ whole genome shotgun (WGS) entry which is preliminary data.</text>
</comment>
<reference evidence="1 2" key="1">
    <citation type="submission" date="2024-06" db="EMBL/GenBank/DDBJ databases">
        <title>Sorghum-associated microbial communities from plants grown in Nebraska, USA.</title>
        <authorList>
            <person name="Schachtman D."/>
        </authorList>
    </citation>
    <scope>NUCLEOTIDE SEQUENCE [LARGE SCALE GENOMIC DNA]</scope>
    <source>
        <strain evidence="1 2">736</strain>
    </source>
</reference>
<accession>A0ABV2PKB7</accession>
<organism evidence="1 2">
    <name type="scientific">Lysinibacillus parviboronicapiens</name>
    <dbReference type="NCBI Taxonomy" id="436516"/>
    <lineage>
        <taxon>Bacteria</taxon>
        <taxon>Bacillati</taxon>
        <taxon>Bacillota</taxon>
        <taxon>Bacilli</taxon>
        <taxon>Bacillales</taxon>
        <taxon>Bacillaceae</taxon>
        <taxon>Lysinibacillus</taxon>
    </lineage>
</organism>
<dbReference type="NCBIfam" id="TIGR04019">
    <property type="entry name" value="B_thiol_YtxJ"/>
    <property type="match status" value="1"/>
</dbReference>
<dbReference type="Pfam" id="PF11009">
    <property type="entry name" value="BrxC"/>
    <property type="match status" value="1"/>
</dbReference>
<evidence type="ECO:0000313" key="2">
    <source>
        <dbReference type="Proteomes" id="UP001549363"/>
    </source>
</evidence>
<gene>
    <name evidence="1" type="ORF">ABIA69_002346</name>
</gene>
<evidence type="ECO:0000313" key="1">
    <source>
        <dbReference type="EMBL" id="MET4561201.1"/>
    </source>
</evidence>
<proteinExistence type="predicted"/>
<dbReference type="InterPro" id="IPR022551">
    <property type="entry name" value="BrxC"/>
</dbReference>
<name>A0ABV2PKB7_9BACI</name>